<sequence length="375" mass="41439">MLPLKFIARGLSRERASTRAFGFASFNRQCSSQKHQTSVIILSDTHGDDLKHISLPKADVVLHCGDLTNESRFAELERTIKMLRAIEASLKLVIPGNHDFGLEPGYKRWTRLGHPHGQHQDEQGGFQSTDEADDTRASWALLRHASQHDSIFLLPQGLHTFVLPADQGGTSARLRLFASPLTPRGGNWGFQYDRSNPHRWDIPHYTIDTDSTVDAVMTHGPPRGIRDIIQTSQYGCARLLAAVERARPLLHCFGHIHASWGAEIVAWKRDTEVSSNMRDGAGAPTYDRLVNARQSRVIASLPPSSHAEDCCSVDISPTGAHSVRRGRETLFVNAALGFASARRSTPLPWLVKLHLPAAGAQDVAAAQKTMQWLLP</sequence>
<dbReference type="EMBL" id="AZGY01000034">
    <property type="protein sequence ID" value="KZZ87774.1"/>
    <property type="molecule type" value="Genomic_DNA"/>
</dbReference>
<keyword evidence="3" id="KW-1185">Reference proteome</keyword>
<comment type="caution">
    <text evidence="2">The sequence shown here is derived from an EMBL/GenBank/DDBJ whole genome shotgun (WGS) entry which is preliminary data.</text>
</comment>
<dbReference type="SUPFAM" id="SSF56300">
    <property type="entry name" value="Metallo-dependent phosphatases"/>
    <property type="match status" value="1"/>
</dbReference>
<dbReference type="Proteomes" id="UP000078544">
    <property type="component" value="Unassembled WGS sequence"/>
</dbReference>
<evidence type="ECO:0000259" key="1">
    <source>
        <dbReference type="Pfam" id="PF00149"/>
    </source>
</evidence>
<gene>
    <name evidence="2" type="ORF">AAL_08277</name>
</gene>
<dbReference type="Gene3D" id="3.60.21.10">
    <property type="match status" value="1"/>
</dbReference>
<evidence type="ECO:0000313" key="3">
    <source>
        <dbReference type="Proteomes" id="UP000078544"/>
    </source>
</evidence>
<protein>
    <recommendedName>
        <fullName evidence="1">Calcineurin-like phosphoesterase domain-containing protein</fullName>
    </recommendedName>
</protein>
<proteinExistence type="predicted"/>
<dbReference type="GO" id="GO:0016787">
    <property type="term" value="F:hydrolase activity"/>
    <property type="evidence" value="ECO:0007669"/>
    <property type="project" value="InterPro"/>
</dbReference>
<evidence type="ECO:0000313" key="2">
    <source>
        <dbReference type="EMBL" id="KZZ87774.1"/>
    </source>
</evidence>
<dbReference type="AlphaFoldDB" id="A0A167VNA8"/>
<organism evidence="2 3">
    <name type="scientific">Moelleriella libera RCEF 2490</name>
    <dbReference type="NCBI Taxonomy" id="1081109"/>
    <lineage>
        <taxon>Eukaryota</taxon>
        <taxon>Fungi</taxon>
        <taxon>Dikarya</taxon>
        <taxon>Ascomycota</taxon>
        <taxon>Pezizomycotina</taxon>
        <taxon>Sordariomycetes</taxon>
        <taxon>Hypocreomycetidae</taxon>
        <taxon>Hypocreales</taxon>
        <taxon>Clavicipitaceae</taxon>
        <taxon>Moelleriella</taxon>
    </lineage>
</organism>
<dbReference type="Pfam" id="PF00149">
    <property type="entry name" value="Metallophos"/>
    <property type="match status" value="1"/>
</dbReference>
<reference evidence="2 3" key="1">
    <citation type="journal article" date="2016" name="Genome Biol. Evol.">
        <title>Divergent and convergent evolution of fungal pathogenicity.</title>
        <authorList>
            <person name="Shang Y."/>
            <person name="Xiao G."/>
            <person name="Zheng P."/>
            <person name="Cen K."/>
            <person name="Zhan S."/>
            <person name="Wang C."/>
        </authorList>
    </citation>
    <scope>NUCLEOTIDE SEQUENCE [LARGE SCALE GENOMIC DNA]</scope>
    <source>
        <strain evidence="2 3">RCEF 2490</strain>
    </source>
</reference>
<dbReference type="CDD" id="cd07379">
    <property type="entry name" value="MPP_239FB"/>
    <property type="match status" value="1"/>
</dbReference>
<accession>A0A167VNA8</accession>
<name>A0A167VNA8_9HYPO</name>
<dbReference type="InterPro" id="IPR004843">
    <property type="entry name" value="Calcineurin-like_PHP"/>
</dbReference>
<dbReference type="PANTHER" id="PTHR12905:SF0">
    <property type="entry name" value="CALCINEURIN-LIKE PHOSPHOESTERASE DOMAIN-CONTAINING PROTEIN"/>
    <property type="match status" value="1"/>
</dbReference>
<dbReference type="InterPro" id="IPR051693">
    <property type="entry name" value="UPF0046_metallophosphoest"/>
</dbReference>
<feature type="domain" description="Calcineurin-like phosphoesterase" evidence="1">
    <location>
        <begin position="39"/>
        <end position="258"/>
    </location>
</feature>
<dbReference type="PANTHER" id="PTHR12905">
    <property type="entry name" value="METALLOPHOSPHOESTERASE"/>
    <property type="match status" value="1"/>
</dbReference>
<dbReference type="InterPro" id="IPR029052">
    <property type="entry name" value="Metallo-depent_PP-like"/>
</dbReference>
<dbReference type="OrthoDB" id="630188at2759"/>